<reference evidence="4 5" key="1">
    <citation type="submission" date="2024-01" db="EMBL/GenBank/DDBJ databases">
        <title>Genome insights into Plantactinospora sonchi sp. nov.</title>
        <authorList>
            <person name="Wang L."/>
        </authorList>
    </citation>
    <scope>NUCLEOTIDE SEQUENCE [LARGE SCALE GENOMIC DNA]</scope>
    <source>
        <strain evidence="4 5">NEAU-QY2</strain>
    </source>
</reference>
<dbReference type="Pfam" id="PF14040">
    <property type="entry name" value="DNase_NucA_NucB"/>
    <property type="match status" value="1"/>
</dbReference>
<evidence type="ECO:0000313" key="4">
    <source>
        <dbReference type="EMBL" id="MEE6258360.1"/>
    </source>
</evidence>
<organism evidence="4 5">
    <name type="scientific">Plantactinospora sonchi</name>
    <dbReference type="NCBI Taxonomy" id="1544735"/>
    <lineage>
        <taxon>Bacteria</taxon>
        <taxon>Bacillati</taxon>
        <taxon>Actinomycetota</taxon>
        <taxon>Actinomycetes</taxon>
        <taxon>Micromonosporales</taxon>
        <taxon>Micromonosporaceae</taxon>
        <taxon>Plantactinospora</taxon>
    </lineage>
</organism>
<feature type="signal peptide" evidence="2">
    <location>
        <begin position="1"/>
        <end position="28"/>
    </location>
</feature>
<proteinExistence type="predicted"/>
<feature type="region of interest" description="Disordered" evidence="1">
    <location>
        <begin position="303"/>
        <end position="326"/>
    </location>
</feature>
<dbReference type="EMBL" id="JAZGQK010000006">
    <property type="protein sequence ID" value="MEE6258360.1"/>
    <property type="molecule type" value="Genomic_DNA"/>
</dbReference>
<protein>
    <recommendedName>
        <fullName evidence="3">Deoxyribonuclease NucA/NucB domain-containing protein</fullName>
    </recommendedName>
</protein>
<sequence>MSRFVQRKLIAVLVVATAALAPTGAASAAPADADRLPEPPAEAVAAAERAGTGPVLTEKCAKERRQAVAAARATAGDATGKATVATCSDYKPANGAGGARPNAVPSNCPSTWGYTRTTGCINTTAGVIVYIVQTGAIVGGFDYQVVSYANVSVTSRSWTHETEFTMLLAWGQVAGTFIRGDAWCTGPCSGNPSVPDQWFYALTARARMAVTANAITGGEPVNVQTNVGWWFCNVAWYNGCTNALIATPQPVRCDTSVPGASPGCVFGHVVPVFNVYSFEHPSFARHVALAIGYGIKSRLTRLTDPTSQQNNGNRACPASIPKPSSDWSCDEYPFRSTWEGAYTGGHQYGRTFEGCQIAPDIAQVRQPGDSGGYSICLIPASENSGGGTDLSVFYRTNRVLEREAFDVVVN</sequence>
<feature type="domain" description="Deoxyribonuclease NucA/NucB" evidence="3">
    <location>
        <begin position="312"/>
        <end position="408"/>
    </location>
</feature>
<evidence type="ECO:0000313" key="5">
    <source>
        <dbReference type="Proteomes" id="UP001332243"/>
    </source>
</evidence>
<evidence type="ECO:0000259" key="3">
    <source>
        <dbReference type="Pfam" id="PF14040"/>
    </source>
</evidence>
<evidence type="ECO:0000256" key="1">
    <source>
        <dbReference type="SAM" id="MobiDB-lite"/>
    </source>
</evidence>
<keyword evidence="5" id="KW-1185">Reference proteome</keyword>
<dbReference type="Proteomes" id="UP001332243">
    <property type="component" value="Unassembled WGS sequence"/>
</dbReference>
<accession>A0ABU7RPC7</accession>
<evidence type="ECO:0000256" key="2">
    <source>
        <dbReference type="SAM" id="SignalP"/>
    </source>
</evidence>
<gene>
    <name evidence="4" type="ORF">V1633_07615</name>
</gene>
<dbReference type="RefSeq" id="WP_331213476.1">
    <property type="nucleotide sequence ID" value="NZ_JAZGQK010000006.1"/>
</dbReference>
<dbReference type="InterPro" id="IPR029476">
    <property type="entry name" value="DNase_NucA_NucB"/>
</dbReference>
<feature type="compositionally biased region" description="Polar residues" evidence="1">
    <location>
        <begin position="303"/>
        <end position="313"/>
    </location>
</feature>
<name>A0ABU7RPC7_9ACTN</name>
<comment type="caution">
    <text evidence="4">The sequence shown here is derived from an EMBL/GenBank/DDBJ whole genome shotgun (WGS) entry which is preliminary data.</text>
</comment>
<keyword evidence="2" id="KW-0732">Signal</keyword>
<feature type="chain" id="PRO_5045728110" description="Deoxyribonuclease NucA/NucB domain-containing protein" evidence="2">
    <location>
        <begin position="29"/>
        <end position="410"/>
    </location>
</feature>